<gene>
    <name evidence="1" type="ORF">GCM10007884_11720</name>
</gene>
<name>A0ABQ6D4L1_9HYPH</name>
<sequence>MRRSVAVGRDVTVGSGARDIRTRRVSAAEAQGRIVAESGAETVKLASPIASIPNPVKAANVPTYVPCIAA</sequence>
<protein>
    <submittedName>
        <fullName evidence="1">Uncharacterized protein</fullName>
    </submittedName>
</protein>
<reference evidence="2" key="1">
    <citation type="journal article" date="2019" name="Int. J. Syst. Evol. Microbiol.">
        <title>The Global Catalogue of Microorganisms (GCM) 10K type strain sequencing project: providing services to taxonomists for standard genome sequencing and annotation.</title>
        <authorList>
            <consortium name="The Broad Institute Genomics Platform"/>
            <consortium name="The Broad Institute Genome Sequencing Center for Infectious Disease"/>
            <person name="Wu L."/>
            <person name="Ma J."/>
        </authorList>
    </citation>
    <scope>NUCLEOTIDE SEQUENCE [LARGE SCALE GENOMIC DNA]</scope>
    <source>
        <strain evidence="2">NBRC 107710</strain>
    </source>
</reference>
<comment type="caution">
    <text evidence="1">The sequence shown here is derived from an EMBL/GenBank/DDBJ whole genome shotgun (WGS) entry which is preliminary data.</text>
</comment>
<evidence type="ECO:0000313" key="1">
    <source>
        <dbReference type="EMBL" id="GLS43187.1"/>
    </source>
</evidence>
<keyword evidence="2" id="KW-1185">Reference proteome</keyword>
<evidence type="ECO:0000313" key="2">
    <source>
        <dbReference type="Proteomes" id="UP001156881"/>
    </source>
</evidence>
<proteinExistence type="predicted"/>
<accession>A0ABQ6D4L1</accession>
<dbReference type="EMBL" id="BSPG01000004">
    <property type="protein sequence ID" value="GLS43187.1"/>
    <property type="molecule type" value="Genomic_DNA"/>
</dbReference>
<organism evidence="1 2">
    <name type="scientific">Methylobacterium brachythecii</name>
    <dbReference type="NCBI Taxonomy" id="1176177"/>
    <lineage>
        <taxon>Bacteria</taxon>
        <taxon>Pseudomonadati</taxon>
        <taxon>Pseudomonadota</taxon>
        <taxon>Alphaproteobacteria</taxon>
        <taxon>Hyphomicrobiales</taxon>
        <taxon>Methylobacteriaceae</taxon>
        <taxon>Methylobacterium</taxon>
    </lineage>
</organism>
<dbReference type="Proteomes" id="UP001156881">
    <property type="component" value="Unassembled WGS sequence"/>
</dbReference>